<dbReference type="OrthoDB" id="346232at2"/>
<keyword evidence="1" id="KW-0472">Membrane</keyword>
<keyword evidence="1" id="KW-1133">Transmembrane helix</keyword>
<accession>A0A6H3NVL0</accession>
<organism evidence="2 3">
    <name type="scientific">Leptospira bandrabouensis</name>
    <dbReference type="NCBI Taxonomy" id="2484903"/>
    <lineage>
        <taxon>Bacteria</taxon>
        <taxon>Pseudomonadati</taxon>
        <taxon>Spirochaetota</taxon>
        <taxon>Spirochaetia</taxon>
        <taxon>Leptospirales</taxon>
        <taxon>Leptospiraceae</taxon>
        <taxon>Leptospira</taxon>
    </lineage>
</organism>
<keyword evidence="1" id="KW-0812">Transmembrane</keyword>
<evidence type="ECO:0000313" key="3">
    <source>
        <dbReference type="Proteomes" id="UP000297649"/>
    </source>
</evidence>
<evidence type="ECO:0000313" key="2">
    <source>
        <dbReference type="EMBL" id="TGN15576.1"/>
    </source>
</evidence>
<protein>
    <submittedName>
        <fullName evidence="2">Uncharacterized protein</fullName>
    </submittedName>
</protein>
<keyword evidence="3" id="KW-1185">Reference proteome</keyword>
<dbReference type="AlphaFoldDB" id="A0A6H3NVL0"/>
<evidence type="ECO:0000256" key="1">
    <source>
        <dbReference type="SAM" id="Phobius"/>
    </source>
</evidence>
<dbReference type="Proteomes" id="UP000297649">
    <property type="component" value="Unassembled WGS sequence"/>
</dbReference>
<gene>
    <name evidence="2" type="ORF">EHR08_04625</name>
</gene>
<feature type="transmembrane region" description="Helical" evidence="1">
    <location>
        <begin position="62"/>
        <end position="90"/>
    </location>
</feature>
<comment type="caution">
    <text evidence="2">The sequence shown here is derived from an EMBL/GenBank/DDBJ whole genome shotgun (WGS) entry which is preliminary data.</text>
</comment>
<name>A0A6H3NVL0_9LEPT</name>
<reference evidence="2" key="1">
    <citation type="journal article" date="2019" name="PLoS Negl. Trop. Dis.">
        <title>Revisiting the worldwide diversity of Leptospira species in the environment.</title>
        <authorList>
            <person name="Vincent A.T."/>
            <person name="Schiettekatte O."/>
            <person name="Bourhy P."/>
            <person name="Veyrier F.J."/>
            <person name="Picardeau M."/>
        </authorList>
    </citation>
    <scope>NUCLEOTIDE SEQUENCE [LARGE SCALE GENOMIC DNA]</scope>
    <source>
        <strain evidence="2">201601109</strain>
    </source>
</reference>
<sequence length="94" mass="10880">MKALFLDLLLSLLCLVSLAFYFTKKVNLSLLYEIVFLALLSLFRLGWTLLTLTFRRKKNFSFYLITILSLVINGTNLSFLFFLFLLTLGFTGTH</sequence>
<feature type="transmembrane region" description="Helical" evidence="1">
    <location>
        <begin position="29"/>
        <end position="50"/>
    </location>
</feature>
<dbReference type="EMBL" id="RQHU01000005">
    <property type="protein sequence ID" value="TGN15576.1"/>
    <property type="molecule type" value="Genomic_DNA"/>
</dbReference>
<proteinExistence type="predicted"/>